<keyword evidence="2 4" id="KW-0547">Nucleotide-binding</keyword>
<dbReference type="SMART" id="SM00382">
    <property type="entry name" value="AAA"/>
    <property type="match status" value="1"/>
</dbReference>
<comment type="similarity">
    <text evidence="1 4">Belongs to the AAA ATPase family.</text>
</comment>
<dbReference type="CDD" id="cd04301">
    <property type="entry name" value="NAT_SF"/>
    <property type="match status" value="1"/>
</dbReference>
<keyword evidence="3 4" id="KW-0067">ATP-binding</keyword>
<dbReference type="EMBL" id="MVHF01000023">
    <property type="protein sequence ID" value="ORA32823.1"/>
    <property type="molecule type" value="Genomic_DNA"/>
</dbReference>
<dbReference type="PROSITE" id="PS51186">
    <property type="entry name" value="GNAT"/>
    <property type="match status" value="1"/>
</dbReference>
<sequence>MTWHIRDFAAEDLDAAIRLETVSATTAEPPLFGAADVVSSLQARHPAVVAVAQGTVIGVAVSRVDHDRAWVLRLSLDPQWRRRGLGSALLGELEHRLLLRGVRRVAALLPDGETGTLAFTNSGFSPRGGIVLFDKQETMSPLSAGLLAQLGGAVPQAGLWQQIAGMNHEKLLIERRIILPLSRPEDAAEHGVTAPRAIMLFGPPGTGKTTFARAIASRLGWPFVEIFPSRLSSGDGGLAAGINNTFEQLHDLDNVVAFIDEVEEVAAHRGPGSSAATAVVNELLKSLVRFRNRSARLLICATNSVRDLDTAFLRHGRFDYVLPIGPPDDDARTALWQRYVDGTEIDIPALVAATHGYTPADITHAAQGVAQATFERSVDTGTRCTATTDDYLHTVSNTRPTLTAQQVSDFNDDIHGYGRS</sequence>
<evidence type="ECO:0000256" key="4">
    <source>
        <dbReference type="RuleBase" id="RU003651"/>
    </source>
</evidence>
<dbReference type="InterPro" id="IPR003960">
    <property type="entry name" value="ATPase_AAA_CS"/>
</dbReference>
<evidence type="ECO:0000313" key="7">
    <source>
        <dbReference type="Proteomes" id="UP000192448"/>
    </source>
</evidence>
<dbReference type="Proteomes" id="UP000192448">
    <property type="component" value="Unassembled WGS sequence"/>
</dbReference>
<dbReference type="InterPro" id="IPR000182">
    <property type="entry name" value="GNAT_dom"/>
</dbReference>
<dbReference type="Pfam" id="PF00004">
    <property type="entry name" value="AAA"/>
    <property type="match status" value="1"/>
</dbReference>
<keyword evidence="7" id="KW-1185">Reference proteome</keyword>
<dbReference type="STRING" id="1927124.BST13_21200"/>
<dbReference type="InterPro" id="IPR050221">
    <property type="entry name" value="26S_Proteasome_ATPase"/>
</dbReference>
<dbReference type="CDD" id="cd19481">
    <property type="entry name" value="RecA-like_protease"/>
    <property type="match status" value="1"/>
</dbReference>
<evidence type="ECO:0000256" key="2">
    <source>
        <dbReference type="ARBA" id="ARBA00022741"/>
    </source>
</evidence>
<evidence type="ECO:0000313" key="6">
    <source>
        <dbReference type="EMBL" id="ORA32823.1"/>
    </source>
</evidence>
<accession>A0A1X0ARZ7</accession>
<evidence type="ECO:0000259" key="5">
    <source>
        <dbReference type="PROSITE" id="PS51186"/>
    </source>
</evidence>
<dbReference type="InterPro" id="IPR016181">
    <property type="entry name" value="Acyl_CoA_acyltransferase"/>
</dbReference>
<name>A0A1X0ARZ7_9MYCO</name>
<protein>
    <submittedName>
        <fullName evidence="6">AAA family ATPase</fullName>
    </submittedName>
</protein>
<organism evidence="6 7">
    <name type="scientific">Mycobacterium aquaticum</name>
    <dbReference type="NCBI Taxonomy" id="1927124"/>
    <lineage>
        <taxon>Bacteria</taxon>
        <taxon>Bacillati</taxon>
        <taxon>Actinomycetota</taxon>
        <taxon>Actinomycetes</taxon>
        <taxon>Mycobacteriales</taxon>
        <taxon>Mycobacteriaceae</taxon>
        <taxon>Mycobacterium</taxon>
    </lineage>
</organism>
<dbReference type="AlphaFoldDB" id="A0A1X0ARZ7"/>
<dbReference type="InterPro" id="IPR003593">
    <property type="entry name" value="AAA+_ATPase"/>
</dbReference>
<dbReference type="Gene3D" id="3.40.630.30">
    <property type="match status" value="1"/>
</dbReference>
<dbReference type="PANTHER" id="PTHR23073">
    <property type="entry name" value="26S PROTEASOME REGULATORY SUBUNIT"/>
    <property type="match status" value="1"/>
</dbReference>
<dbReference type="InterPro" id="IPR003959">
    <property type="entry name" value="ATPase_AAA_core"/>
</dbReference>
<evidence type="ECO:0000256" key="3">
    <source>
        <dbReference type="ARBA" id="ARBA00022840"/>
    </source>
</evidence>
<evidence type="ECO:0000256" key="1">
    <source>
        <dbReference type="ARBA" id="ARBA00006914"/>
    </source>
</evidence>
<dbReference type="InterPro" id="IPR027417">
    <property type="entry name" value="P-loop_NTPase"/>
</dbReference>
<dbReference type="PROSITE" id="PS00674">
    <property type="entry name" value="AAA"/>
    <property type="match status" value="1"/>
</dbReference>
<feature type="domain" description="N-acetyltransferase" evidence="5">
    <location>
        <begin position="3"/>
        <end position="149"/>
    </location>
</feature>
<dbReference type="GO" id="GO:0005524">
    <property type="term" value="F:ATP binding"/>
    <property type="evidence" value="ECO:0007669"/>
    <property type="project" value="UniProtKB-KW"/>
</dbReference>
<proteinExistence type="inferred from homology"/>
<gene>
    <name evidence="6" type="ORF">BST13_21200</name>
</gene>
<dbReference type="SUPFAM" id="SSF52540">
    <property type="entry name" value="P-loop containing nucleoside triphosphate hydrolases"/>
    <property type="match status" value="1"/>
</dbReference>
<dbReference type="OrthoDB" id="9809379at2"/>
<dbReference type="Pfam" id="PF00583">
    <property type="entry name" value="Acetyltransf_1"/>
    <property type="match status" value="1"/>
</dbReference>
<reference evidence="6 7" key="1">
    <citation type="submission" date="2017-02" db="EMBL/GenBank/DDBJ databases">
        <title>The new phylogeny of genus Mycobacterium.</title>
        <authorList>
            <person name="Tortoli E."/>
            <person name="Trovato A."/>
            <person name="Cirillo D.M."/>
        </authorList>
    </citation>
    <scope>NUCLEOTIDE SEQUENCE [LARGE SCALE GENOMIC DNA]</scope>
    <source>
        <strain evidence="6 7">RW6</strain>
    </source>
</reference>
<dbReference type="Gene3D" id="1.10.8.60">
    <property type="match status" value="1"/>
</dbReference>
<dbReference type="RefSeq" id="WP_083165990.1">
    <property type="nucleotide sequence ID" value="NZ_MVHF01000023.1"/>
</dbReference>
<dbReference type="GO" id="GO:0016887">
    <property type="term" value="F:ATP hydrolysis activity"/>
    <property type="evidence" value="ECO:0007669"/>
    <property type="project" value="InterPro"/>
</dbReference>
<dbReference type="Gene3D" id="3.40.50.300">
    <property type="entry name" value="P-loop containing nucleotide triphosphate hydrolases"/>
    <property type="match status" value="1"/>
</dbReference>
<comment type="caution">
    <text evidence="6">The sequence shown here is derived from an EMBL/GenBank/DDBJ whole genome shotgun (WGS) entry which is preliminary data.</text>
</comment>
<dbReference type="GO" id="GO:0016747">
    <property type="term" value="F:acyltransferase activity, transferring groups other than amino-acyl groups"/>
    <property type="evidence" value="ECO:0007669"/>
    <property type="project" value="InterPro"/>
</dbReference>
<dbReference type="SUPFAM" id="SSF55729">
    <property type="entry name" value="Acyl-CoA N-acyltransferases (Nat)"/>
    <property type="match status" value="1"/>
</dbReference>